<feature type="compositionally biased region" description="Polar residues" evidence="1">
    <location>
        <begin position="12"/>
        <end position="21"/>
    </location>
</feature>
<dbReference type="Proteomes" id="UP000663792">
    <property type="component" value="Unassembled WGS sequence"/>
</dbReference>
<accession>A0A938Y5Z8</accession>
<sequence length="104" mass="10994">MSSPAERGGSAPEQSTPNVSTRIPRVDRATRRTSSPLIKAGMIIFGVGLVAIFVIMILFATGRRDLPWWLNVLAAGAVGVGFALGLVAVFVEARRSRSAASANR</sequence>
<feature type="region of interest" description="Disordered" evidence="1">
    <location>
        <begin position="1"/>
        <end position="29"/>
    </location>
</feature>
<evidence type="ECO:0000313" key="3">
    <source>
        <dbReference type="EMBL" id="MBM9466395.1"/>
    </source>
</evidence>
<feature type="transmembrane region" description="Helical" evidence="2">
    <location>
        <begin position="68"/>
        <end position="91"/>
    </location>
</feature>
<proteinExistence type="predicted"/>
<reference evidence="3" key="1">
    <citation type="submission" date="2021-01" db="EMBL/GenBank/DDBJ databases">
        <title>YIM 132084 draft genome.</title>
        <authorList>
            <person name="An D."/>
        </authorList>
    </citation>
    <scope>NUCLEOTIDE SEQUENCE</scope>
    <source>
        <strain evidence="3">YIM 132084</strain>
    </source>
</reference>
<gene>
    <name evidence="3" type="ORF">JL106_03765</name>
</gene>
<organism evidence="3 4">
    <name type="scientific">Nakamurella leprariae</name>
    <dbReference type="NCBI Taxonomy" id="2803911"/>
    <lineage>
        <taxon>Bacteria</taxon>
        <taxon>Bacillati</taxon>
        <taxon>Actinomycetota</taxon>
        <taxon>Actinomycetes</taxon>
        <taxon>Nakamurellales</taxon>
        <taxon>Nakamurellaceae</taxon>
        <taxon>Nakamurella</taxon>
    </lineage>
</organism>
<protein>
    <recommendedName>
        <fullName evidence="5">DUF2530 domain-containing protein</fullName>
    </recommendedName>
</protein>
<keyword evidence="4" id="KW-1185">Reference proteome</keyword>
<name>A0A938Y5Z8_9ACTN</name>
<keyword evidence="2" id="KW-1133">Transmembrane helix</keyword>
<feature type="transmembrane region" description="Helical" evidence="2">
    <location>
        <begin position="40"/>
        <end position="62"/>
    </location>
</feature>
<evidence type="ECO:0000313" key="4">
    <source>
        <dbReference type="Proteomes" id="UP000663792"/>
    </source>
</evidence>
<dbReference type="AlphaFoldDB" id="A0A938Y5Z8"/>
<keyword evidence="2" id="KW-0472">Membrane</keyword>
<evidence type="ECO:0008006" key="5">
    <source>
        <dbReference type="Google" id="ProtNLM"/>
    </source>
</evidence>
<evidence type="ECO:0000256" key="1">
    <source>
        <dbReference type="SAM" id="MobiDB-lite"/>
    </source>
</evidence>
<comment type="caution">
    <text evidence="3">The sequence shown here is derived from an EMBL/GenBank/DDBJ whole genome shotgun (WGS) entry which is preliminary data.</text>
</comment>
<keyword evidence="2" id="KW-0812">Transmembrane</keyword>
<evidence type="ECO:0000256" key="2">
    <source>
        <dbReference type="SAM" id="Phobius"/>
    </source>
</evidence>
<dbReference type="EMBL" id="JAERWK010000005">
    <property type="protein sequence ID" value="MBM9466395.1"/>
    <property type="molecule type" value="Genomic_DNA"/>
</dbReference>